<gene>
    <name evidence="1" type="ORF">X777_00014</name>
</gene>
<evidence type="ECO:0000313" key="2">
    <source>
        <dbReference type="Proteomes" id="UP000053097"/>
    </source>
</evidence>
<dbReference type="Proteomes" id="UP000053097">
    <property type="component" value="Unassembled WGS sequence"/>
</dbReference>
<accession>A0A026VS50</accession>
<protein>
    <submittedName>
        <fullName evidence="1">Uncharacterized protein</fullName>
    </submittedName>
</protein>
<dbReference type="AlphaFoldDB" id="A0A026VS50"/>
<feature type="non-terminal residue" evidence="1">
    <location>
        <position position="77"/>
    </location>
</feature>
<name>A0A026VS50_OOCBI</name>
<reference evidence="1 2" key="1">
    <citation type="journal article" date="2014" name="Curr. Biol.">
        <title>The genome of the clonal raider ant Cerapachys biroi.</title>
        <authorList>
            <person name="Oxley P.R."/>
            <person name="Ji L."/>
            <person name="Fetter-Pruneda I."/>
            <person name="McKenzie S.K."/>
            <person name="Li C."/>
            <person name="Hu H."/>
            <person name="Zhang G."/>
            <person name="Kronauer D.J."/>
        </authorList>
    </citation>
    <scope>NUCLEOTIDE SEQUENCE [LARGE SCALE GENOMIC DNA]</scope>
</reference>
<proteinExistence type="predicted"/>
<dbReference type="OMA" id="MTREGME"/>
<organism evidence="1 2">
    <name type="scientific">Ooceraea biroi</name>
    <name type="common">Clonal raider ant</name>
    <name type="synonym">Cerapachys biroi</name>
    <dbReference type="NCBI Taxonomy" id="2015173"/>
    <lineage>
        <taxon>Eukaryota</taxon>
        <taxon>Metazoa</taxon>
        <taxon>Ecdysozoa</taxon>
        <taxon>Arthropoda</taxon>
        <taxon>Hexapoda</taxon>
        <taxon>Insecta</taxon>
        <taxon>Pterygota</taxon>
        <taxon>Neoptera</taxon>
        <taxon>Endopterygota</taxon>
        <taxon>Hymenoptera</taxon>
        <taxon>Apocrita</taxon>
        <taxon>Aculeata</taxon>
        <taxon>Formicoidea</taxon>
        <taxon>Formicidae</taxon>
        <taxon>Dorylinae</taxon>
        <taxon>Ooceraea</taxon>
    </lineage>
</organism>
<evidence type="ECO:0000313" key="1">
    <source>
        <dbReference type="EMBL" id="EZA46578.1"/>
    </source>
</evidence>
<dbReference type="EMBL" id="KK110034">
    <property type="protein sequence ID" value="EZA46578.1"/>
    <property type="molecule type" value="Genomic_DNA"/>
</dbReference>
<keyword evidence="2" id="KW-1185">Reference proteome</keyword>
<sequence length="77" mass="9468">MTREGMERMEVEMKVDSDYQPVTIWVKGRNGRQKRGGRLEKGRKRRGIWNEERRKEFVKCFGEEEQREGMEEEWEQM</sequence>